<evidence type="ECO:0000313" key="2">
    <source>
        <dbReference type="Proteomes" id="UP001631969"/>
    </source>
</evidence>
<gene>
    <name evidence="1" type="primary">ylbJ</name>
    <name evidence="1" type="ORF">ACI1P1_09590</name>
</gene>
<evidence type="ECO:0000313" key="1">
    <source>
        <dbReference type="EMBL" id="MFM9328539.1"/>
    </source>
</evidence>
<keyword evidence="2" id="KW-1185">Reference proteome</keyword>
<protein>
    <submittedName>
        <fullName evidence="1">Sporulation integral membrane protein YlbJ</fullName>
    </submittedName>
</protein>
<accession>A0ACC7NWZ1</accession>
<organism evidence="1 2">
    <name type="scientific">Paenibacillus mesotrionivorans</name>
    <dbReference type="NCBI Taxonomy" id="3160968"/>
    <lineage>
        <taxon>Bacteria</taxon>
        <taxon>Bacillati</taxon>
        <taxon>Bacillota</taxon>
        <taxon>Bacilli</taxon>
        <taxon>Bacillales</taxon>
        <taxon>Paenibacillaceae</taxon>
        <taxon>Paenibacillus</taxon>
    </lineage>
</organism>
<sequence>MRRFIPLNPLVAAALFIVPFLAMLLAYPNEVIGASMRGILIWWDVLFPSLFPFLVLAELMLGFGIVHFFGSLLDPLMRPLFRVPGIGGFVMTMGFASGYPMTAKLTAKLWEDKLINREEGERLVSFATTSDPIFLIGAVSVGFFHDARLALVLGAAHYGTAILLGLLMRFHSGGRMSPPAQVQGKGRLLARSFRAMHEARLMDGRPFGMMLQQAIHAAIQLIFVIGGLVVFASTILEVLTIAQVLRFIQDTFGSLLGLAGVPRELSQSLVDGSFEVTLGAKAAGGASASIPLVYKAACGAFVLAWAGLSVHAQIISLLHKTDLRYGPFLLARLAHGLLSFAAVLFLWNWLKPEPAPALARLGSPGGVRWLEPGPLPGLVWQTGYAIAGVLLVYLLAVRFVRRRSG</sequence>
<dbReference type="EMBL" id="JBJURJ010000005">
    <property type="protein sequence ID" value="MFM9328539.1"/>
    <property type="molecule type" value="Genomic_DNA"/>
</dbReference>
<reference evidence="1" key="1">
    <citation type="submission" date="2024-12" db="EMBL/GenBank/DDBJ databases">
        <authorList>
            <person name="Wu N."/>
        </authorList>
    </citation>
    <scope>NUCLEOTIDE SEQUENCE</scope>
    <source>
        <strain evidence="1">P15</strain>
    </source>
</reference>
<proteinExistence type="predicted"/>
<comment type="caution">
    <text evidence="1">The sequence shown here is derived from an EMBL/GenBank/DDBJ whole genome shotgun (WGS) entry which is preliminary data.</text>
</comment>
<name>A0ACC7NWZ1_9BACL</name>
<dbReference type="Proteomes" id="UP001631969">
    <property type="component" value="Unassembled WGS sequence"/>
</dbReference>